<dbReference type="EMBL" id="VSRR010004539">
    <property type="protein sequence ID" value="MPC39995.1"/>
    <property type="molecule type" value="Genomic_DNA"/>
</dbReference>
<dbReference type="Proteomes" id="UP000324222">
    <property type="component" value="Unassembled WGS sequence"/>
</dbReference>
<organism evidence="2 3">
    <name type="scientific">Portunus trituberculatus</name>
    <name type="common">Swimming crab</name>
    <name type="synonym">Neptunus trituberculatus</name>
    <dbReference type="NCBI Taxonomy" id="210409"/>
    <lineage>
        <taxon>Eukaryota</taxon>
        <taxon>Metazoa</taxon>
        <taxon>Ecdysozoa</taxon>
        <taxon>Arthropoda</taxon>
        <taxon>Crustacea</taxon>
        <taxon>Multicrustacea</taxon>
        <taxon>Malacostraca</taxon>
        <taxon>Eumalacostraca</taxon>
        <taxon>Eucarida</taxon>
        <taxon>Decapoda</taxon>
        <taxon>Pleocyemata</taxon>
        <taxon>Brachyura</taxon>
        <taxon>Eubrachyura</taxon>
        <taxon>Portunoidea</taxon>
        <taxon>Portunidae</taxon>
        <taxon>Portuninae</taxon>
        <taxon>Portunus</taxon>
    </lineage>
</organism>
<comment type="caution">
    <text evidence="2">The sequence shown here is derived from an EMBL/GenBank/DDBJ whole genome shotgun (WGS) entry which is preliminary data.</text>
</comment>
<protein>
    <submittedName>
        <fullName evidence="2">Uncharacterized protein</fullName>
    </submittedName>
</protein>
<reference evidence="2 3" key="1">
    <citation type="submission" date="2019-05" db="EMBL/GenBank/DDBJ databases">
        <title>Another draft genome of Portunus trituberculatus and its Hox gene families provides insights of decapod evolution.</title>
        <authorList>
            <person name="Jeong J.-H."/>
            <person name="Song I."/>
            <person name="Kim S."/>
            <person name="Choi T."/>
            <person name="Kim D."/>
            <person name="Ryu S."/>
            <person name="Kim W."/>
        </authorList>
    </citation>
    <scope>NUCLEOTIDE SEQUENCE [LARGE SCALE GENOMIC DNA]</scope>
    <source>
        <tissue evidence="2">Muscle</tissue>
    </source>
</reference>
<accession>A0A5B7F2R0</accession>
<proteinExistence type="predicted"/>
<evidence type="ECO:0000256" key="1">
    <source>
        <dbReference type="SAM" id="MobiDB-lite"/>
    </source>
</evidence>
<keyword evidence="3" id="KW-1185">Reference proteome</keyword>
<sequence length="108" mass="11858">MGSRGLGARRRRSRSLAGSRVEASSSYHLEAATPARRRTLAFAQRLAKGGAGRLDAFCCRDGLRRFLGTSQPALIVMFHETPKCRCTKNSGMDRFALLACPHSDQCML</sequence>
<feature type="region of interest" description="Disordered" evidence="1">
    <location>
        <begin position="1"/>
        <end position="24"/>
    </location>
</feature>
<evidence type="ECO:0000313" key="3">
    <source>
        <dbReference type="Proteomes" id="UP000324222"/>
    </source>
</evidence>
<name>A0A5B7F2R0_PORTR</name>
<dbReference type="AlphaFoldDB" id="A0A5B7F2R0"/>
<evidence type="ECO:0000313" key="2">
    <source>
        <dbReference type="EMBL" id="MPC39995.1"/>
    </source>
</evidence>
<gene>
    <name evidence="2" type="ORF">E2C01_033549</name>
</gene>